<evidence type="ECO:0000313" key="3">
    <source>
        <dbReference type="Proteomes" id="UP000032679"/>
    </source>
</evidence>
<feature type="transmembrane region" description="Helical" evidence="1">
    <location>
        <begin position="62"/>
        <end position="82"/>
    </location>
</feature>
<dbReference type="EMBL" id="BALE01000009">
    <property type="protein sequence ID" value="GAN53232.1"/>
    <property type="molecule type" value="Genomic_DNA"/>
</dbReference>
<evidence type="ECO:0000256" key="1">
    <source>
        <dbReference type="SAM" id="Phobius"/>
    </source>
</evidence>
<evidence type="ECO:0008006" key="4">
    <source>
        <dbReference type="Google" id="ProtNLM"/>
    </source>
</evidence>
<reference evidence="2 3" key="1">
    <citation type="submission" date="2012-10" db="EMBL/GenBank/DDBJ databases">
        <title>Genome sequencing of Tanticharoenia sakaeratensis NBRC 103193.</title>
        <authorList>
            <person name="Azuma Y."/>
            <person name="Hadano H."/>
            <person name="Hirakawa H."/>
            <person name="Matsushita K."/>
        </authorList>
    </citation>
    <scope>NUCLEOTIDE SEQUENCE [LARGE SCALE GENOMIC DNA]</scope>
    <source>
        <strain evidence="2 3">NBRC 103193</strain>
    </source>
</reference>
<evidence type="ECO:0000313" key="2">
    <source>
        <dbReference type="EMBL" id="GAN53232.1"/>
    </source>
</evidence>
<dbReference type="STRING" id="1231623.Tasa_009_027"/>
<comment type="caution">
    <text evidence="2">The sequence shown here is derived from an EMBL/GenBank/DDBJ whole genome shotgun (WGS) entry which is preliminary data.</text>
</comment>
<proteinExistence type="predicted"/>
<keyword evidence="1" id="KW-0472">Membrane</keyword>
<protein>
    <recommendedName>
        <fullName evidence="4">Tetratricopeptide repeat-like domain-containing protein</fullName>
    </recommendedName>
</protein>
<accession>A0A0D6MHW9</accession>
<dbReference type="Proteomes" id="UP000032679">
    <property type="component" value="Unassembled WGS sequence"/>
</dbReference>
<gene>
    <name evidence="2" type="ORF">Tasa_009_027</name>
</gene>
<keyword evidence="1" id="KW-0812">Transmembrane</keyword>
<keyword evidence="1" id="KW-1133">Transmembrane helix</keyword>
<sequence>MAADVCSARAVPVWSAPEWQVRSGHARRDQDPAERARVADDIFSHDMADWHAERNRAFARRVAAGGVIAACAIVVGLGAWQYTAYRHGKTDDAASARYFDAARTVQTAHGLKAPLPANVASAGSTLADLQANGPAAMRGYAGFQLANLRQQSGDLAGAQQAWHTISAANDVPESQRQLATLLSLEASEGHADAKVLREGFTSLSQRPGPWQALAQEQLVGLDLAPGATAAQSAEAQRILTRLSQNAAAPEGVRERAQMMLQTFGDATGGAG</sequence>
<organism evidence="2 3">
    <name type="scientific">Tanticharoenia sakaeratensis NBRC 103193</name>
    <dbReference type="NCBI Taxonomy" id="1231623"/>
    <lineage>
        <taxon>Bacteria</taxon>
        <taxon>Pseudomonadati</taxon>
        <taxon>Pseudomonadota</taxon>
        <taxon>Alphaproteobacteria</taxon>
        <taxon>Acetobacterales</taxon>
        <taxon>Acetobacteraceae</taxon>
        <taxon>Tanticharoenia</taxon>
    </lineage>
</organism>
<name>A0A0D6MHW9_9PROT</name>
<dbReference type="AlphaFoldDB" id="A0A0D6MHW9"/>
<keyword evidence="3" id="KW-1185">Reference proteome</keyword>